<feature type="region of interest" description="Disordered" evidence="1">
    <location>
        <begin position="632"/>
        <end position="653"/>
    </location>
</feature>
<feature type="compositionally biased region" description="Polar residues" evidence="1">
    <location>
        <begin position="405"/>
        <end position="417"/>
    </location>
</feature>
<evidence type="ECO:0000313" key="2">
    <source>
        <dbReference type="EMBL" id="CEH15759.1"/>
    </source>
</evidence>
<feature type="region of interest" description="Disordered" evidence="1">
    <location>
        <begin position="1"/>
        <end position="78"/>
    </location>
</feature>
<feature type="compositionally biased region" description="Polar residues" evidence="1">
    <location>
        <begin position="1392"/>
        <end position="1407"/>
    </location>
</feature>
<feature type="compositionally biased region" description="Polar residues" evidence="1">
    <location>
        <begin position="1086"/>
        <end position="1102"/>
    </location>
</feature>
<feature type="compositionally biased region" description="Low complexity" evidence="1">
    <location>
        <begin position="1437"/>
        <end position="1450"/>
    </location>
</feature>
<feature type="compositionally biased region" description="Basic and acidic residues" evidence="1">
    <location>
        <begin position="879"/>
        <end position="893"/>
    </location>
</feature>
<accession>A0A0P1BJ93</accession>
<feature type="compositionally biased region" description="Polar residues" evidence="1">
    <location>
        <begin position="1511"/>
        <end position="1526"/>
    </location>
</feature>
<feature type="compositionally biased region" description="Polar residues" evidence="1">
    <location>
        <begin position="1323"/>
        <end position="1341"/>
    </location>
</feature>
<feature type="compositionally biased region" description="Polar residues" evidence="1">
    <location>
        <begin position="1451"/>
        <end position="1471"/>
    </location>
</feature>
<feature type="region of interest" description="Disordered" evidence="1">
    <location>
        <begin position="766"/>
        <end position="1407"/>
    </location>
</feature>
<feature type="compositionally biased region" description="Basic and acidic residues" evidence="1">
    <location>
        <begin position="271"/>
        <end position="287"/>
    </location>
</feature>
<organism evidence="2 3">
    <name type="scientific">Ceraceosorus bombacis</name>
    <dbReference type="NCBI Taxonomy" id="401625"/>
    <lineage>
        <taxon>Eukaryota</taxon>
        <taxon>Fungi</taxon>
        <taxon>Dikarya</taxon>
        <taxon>Basidiomycota</taxon>
        <taxon>Ustilaginomycotina</taxon>
        <taxon>Exobasidiomycetes</taxon>
        <taxon>Ceraceosorales</taxon>
        <taxon>Ceraceosoraceae</taxon>
        <taxon>Ceraceosorus</taxon>
    </lineage>
</organism>
<feature type="compositionally biased region" description="Low complexity" evidence="1">
    <location>
        <begin position="856"/>
        <end position="870"/>
    </location>
</feature>
<feature type="compositionally biased region" description="Polar residues" evidence="1">
    <location>
        <begin position="1185"/>
        <end position="1204"/>
    </location>
</feature>
<name>A0A0P1BJ93_9BASI</name>
<feature type="compositionally biased region" description="Acidic residues" evidence="1">
    <location>
        <begin position="687"/>
        <end position="698"/>
    </location>
</feature>
<proteinExistence type="predicted"/>
<feature type="region of interest" description="Disordered" evidence="1">
    <location>
        <begin position="1423"/>
        <end position="1718"/>
    </location>
</feature>
<feature type="compositionally biased region" description="Polar residues" evidence="1">
    <location>
        <begin position="1300"/>
        <end position="1315"/>
    </location>
</feature>
<reference evidence="2 3" key="1">
    <citation type="submission" date="2014-09" db="EMBL/GenBank/DDBJ databases">
        <authorList>
            <person name="Magalhaes I.L.F."/>
            <person name="Oliveira U."/>
            <person name="Santos F.R."/>
            <person name="Vidigal T.H.D.A."/>
            <person name="Brescovit A.D."/>
            <person name="Santos A.J."/>
        </authorList>
    </citation>
    <scope>NUCLEOTIDE SEQUENCE [LARGE SCALE GENOMIC DNA]</scope>
</reference>
<feature type="region of interest" description="Disordered" evidence="1">
    <location>
        <begin position="344"/>
        <end position="368"/>
    </location>
</feature>
<feature type="compositionally biased region" description="Polar residues" evidence="1">
    <location>
        <begin position="1043"/>
        <end position="1054"/>
    </location>
</feature>
<feature type="region of interest" description="Disordered" evidence="1">
    <location>
        <begin position="591"/>
        <end position="617"/>
    </location>
</feature>
<feature type="compositionally biased region" description="Polar residues" evidence="1">
    <location>
        <begin position="63"/>
        <end position="72"/>
    </location>
</feature>
<feature type="compositionally biased region" description="Polar residues" evidence="1">
    <location>
        <begin position="635"/>
        <end position="644"/>
    </location>
</feature>
<evidence type="ECO:0000256" key="1">
    <source>
        <dbReference type="SAM" id="MobiDB-lite"/>
    </source>
</evidence>
<feature type="compositionally biased region" description="Low complexity" evidence="1">
    <location>
        <begin position="1555"/>
        <end position="1593"/>
    </location>
</feature>
<feature type="region of interest" description="Disordered" evidence="1">
    <location>
        <begin position="717"/>
        <end position="751"/>
    </location>
</feature>
<feature type="compositionally biased region" description="Basic and acidic residues" evidence="1">
    <location>
        <begin position="1031"/>
        <end position="1040"/>
    </location>
</feature>
<dbReference type="OrthoDB" id="9972196at2759"/>
<feature type="compositionally biased region" description="Polar residues" evidence="1">
    <location>
        <begin position="480"/>
        <end position="502"/>
    </location>
</feature>
<feature type="region of interest" description="Disordered" evidence="1">
    <location>
        <begin position="405"/>
        <end position="559"/>
    </location>
</feature>
<feature type="compositionally biased region" description="Low complexity" evidence="1">
    <location>
        <begin position="971"/>
        <end position="983"/>
    </location>
</feature>
<feature type="compositionally biased region" description="Polar residues" evidence="1">
    <location>
        <begin position="593"/>
        <end position="608"/>
    </location>
</feature>
<feature type="compositionally biased region" description="Basic and acidic residues" evidence="1">
    <location>
        <begin position="1694"/>
        <end position="1708"/>
    </location>
</feature>
<feature type="compositionally biased region" description="Polar residues" evidence="1">
    <location>
        <begin position="805"/>
        <end position="827"/>
    </location>
</feature>
<feature type="compositionally biased region" description="Basic and acidic residues" evidence="1">
    <location>
        <begin position="1069"/>
        <end position="1084"/>
    </location>
</feature>
<keyword evidence="3" id="KW-1185">Reference proteome</keyword>
<evidence type="ECO:0000313" key="3">
    <source>
        <dbReference type="Proteomes" id="UP000054845"/>
    </source>
</evidence>
<protein>
    <submittedName>
        <fullName evidence="2">6-PHOSPHOGLUCONOLACTONASE</fullName>
    </submittedName>
</protein>
<feature type="compositionally biased region" description="Basic and acidic residues" evidence="1">
    <location>
        <begin position="1492"/>
        <end position="1510"/>
    </location>
</feature>
<dbReference type="EMBL" id="CCYA01000272">
    <property type="protein sequence ID" value="CEH15759.1"/>
    <property type="molecule type" value="Genomic_DNA"/>
</dbReference>
<feature type="region of interest" description="Disordered" evidence="1">
    <location>
        <begin position="677"/>
        <end position="698"/>
    </location>
</feature>
<feature type="region of interest" description="Disordered" evidence="1">
    <location>
        <begin position="204"/>
        <end position="307"/>
    </location>
</feature>
<feature type="compositionally biased region" description="Low complexity" evidence="1">
    <location>
        <begin position="42"/>
        <end position="62"/>
    </location>
</feature>
<feature type="compositionally biased region" description="Acidic residues" evidence="1">
    <location>
        <begin position="1260"/>
        <end position="1274"/>
    </location>
</feature>
<dbReference type="Proteomes" id="UP000054845">
    <property type="component" value="Unassembled WGS sequence"/>
</dbReference>
<feature type="compositionally biased region" description="Low complexity" evidence="1">
    <location>
        <begin position="740"/>
        <end position="751"/>
    </location>
</feature>
<feature type="compositionally biased region" description="Low complexity" evidence="1">
    <location>
        <begin position="1637"/>
        <end position="1652"/>
    </location>
</feature>
<sequence>MQARQRTPDPAGASQFSTRPPREHLSRAEAPSNLSLVRTPLGSGANGTSPASAPPSARSISSRTGYSRTPGFSTRRLPSRLAGTLQAERGVSSAVSAHRSPEPHSPTYFITAVPPLELPTDSPHSRNLSIAGSASHRRRGVLLPLYPTLGGQLYAIARECGLPSIGGLAVFLCDDGEGNLGPRIGEAAWASLWSRYFEEESSPDEAFGRHRAARGHDRIPSELSGQSHSASSRSREEYGSNVESDEFDRSVSKRASPAQPRHVSSEYPLAAHDHGYGLTHARREARNSSRRSVSRTSQASRNRSEVQSGRLPIVGRIEWMVEEHKAPWWPQYLDGAERRPLASAKSSISAAGGRRSLHLGVPERKGRDAYQVPTTVPSQTVATLRSTGSSDALRSIVSDVATPLNEASMSERSSPLHQPSLGPLDADERLSSVSSSDEQLGRRTSFATSRDRIDSFSPRTQPPDAPTMLGFTQLEDEGETPSTERATWQHMTQESEAGNSTPVGEVIPGTQHMHASPAPAPSPDAMGVQQSEIHTQGLDDPADSPLTRSGNTRAPSHRFDLFANTDEEVLAELHDVRSLPGPELARQARRTGGNLTLTDQSAITPAQEQRNRLSADATSALSLSKTVSARAVTPNHAQASSTELYASPSRGGNAAVQDWITSTARSPQLRRRSALAGELSLDAREDDHDEDAYEGELDPQDDVLDVVSLWARSVTTGGATSAELPPPPVVLHEGPTEDSAPAAPNEAAKTAETGQLSLLSPIALDASGTFEGPRPSLGDLASGQSPSEPVDAEQVAAKLSPAGANDSSANVEGSVPKTPNMSLTPLSAPQLHPHSPGASSSTDVSDTLMDMERALDLLSPAASADPRSPAIGTPSINADWRKGALSSRDDLAKARTLSTSVTPSPRWLSARGLRQSQAVGSSSRSRDVEVVRPASASAAQGMRAPRRSEILMPGSARELALRVRDVPGYGSSNDSHSSSIPNSAVAQEFGLAPAPPSLAELEEDDQSSSLTHRFESVGSRASADDPEQELGSDHEERAALDRSATTTWQTSPGSGQRGDMLSNSSKRASQTDDASHEEESREASSKPTSPAQSTTLLTSLSPINHAAQKRHDEDARSASSMEQAQDFVATPVAQLPDEAFPLSHHELSTPQPPRQETLGAKGGTASSQTDPVEETTLLTERTGILDNSRSTDSYFPQASQSGPTLAQEGLETATNLELDEYPAEEAVERTPVVRSGWDPIPGVSPRQNQYTQTSQASDVSDSDDGSEDDEDQTVDDIKSASSFVHGPKSIRSMIRGESFAASSAGQLSLNASPSSHGAPLAGTETSPPKVTSTVLSPSSISEEPCMLPASAAGAPELPPAAPSSASEDESQSEDQWSQDGSAADDARRLTISRFSHSGARPNSHNSALANNFALDEYLGSASDFGQVRPRDEPPAMESPVDPSEPVPSLSGASASISVDATAPSTSHTFFLQNPAVEEDHSSTDDEGSIDGRLAEMLERIPQFSEHRRSSQLDPTEPTRSSPSTMPHESLEAMRASTHSAVRNALGNWSHERVPSEFSSSSSAYDSYRVAQQRASRGSASPSSRSASPQSRRPSTTEVQPWARTKGAELAASPGARLASPNARFRALPPSPSLVAHQAQPLSPASASPLSQSWRGPESGASTAFAVPPIDLADPAHSPLSATTSNPHTLIDPASRLDSDSHASSRDKNSALSSDGPFALDRLHSAHTDLSELA</sequence>